<evidence type="ECO:0000259" key="1">
    <source>
        <dbReference type="PROSITE" id="PS50011"/>
    </source>
</evidence>
<sequence length="402" mass="46497">MDWWESTRPWFAERGYELYHQVCDWKGVPQDRIISTSPLSLPDVPVEHPYSFVGGDPPNSHTPVLNHYLSGRVICAQDRHHRQVAIKPMTIKSEEYRILRALSKEPSLFSNESFGCVIPALDFLEADEHCFVVMPRWGDSAARPWFSIVCEALDYMRALLKGLCFLHERLIVHRDIKPPNVLMNHIGRFEKVYENPLRKQLRCERRALYALFDFDCAVMFPRTSTSAERRLPGCESFICGGNFSHDTAQGELDYDPFAYDVAALGQLFCERFQQLTPIAPFLAPFLDKMITRDIPNRYTAIQALHAFDDFYLHLSSSQLDTPPPPAVDCNAEEYDKWAGLPEDFIKQWSSYREPKLPLSTKAVRWICRQRLGYFLVQWARSLLAVLTKRPFLKPYLFPGPSE</sequence>
<dbReference type="OrthoDB" id="2722301at2759"/>
<dbReference type="STRING" id="930990.A0A067MRG0"/>
<dbReference type="InterPro" id="IPR011009">
    <property type="entry name" value="Kinase-like_dom_sf"/>
</dbReference>
<dbReference type="EMBL" id="KL198022">
    <property type="protein sequence ID" value="KDQ18184.1"/>
    <property type="molecule type" value="Genomic_DNA"/>
</dbReference>
<dbReference type="GO" id="GO:0005524">
    <property type="term" value="F:ATP binding"/>
    <property type="evidence" value="ECO:0007669"/>
    <property type="project" value="InterPro"/>
</dbReference>
<dbReference type="PANTHER" id="PTHR44167">
    <property type="entry name" value="OVARIAN-SPECIFIC SERINE/THREONINE-PROTEIN KINASE LOK-RELATED"/>
    <property type="match status" value="1"/>
</dbReference>
<dbReference type="GO" id="GO:0044773">
    <property type="term" value="P:mitotic DNA damage checkpoint signaling"/>
    <property type="evidence" value="ECO:0007669"/>
    <property type="project" value="TreeGrafter"/>
</dbReference>
<dbReference type="AlphaFoldDB" id="A0A067MRG0"/>
<evidence type="ECO:0000313" key="3">
    <source>
        <dbReference type="Proteomes" id="UP000027195"/>
    </source>
</evidence>
<evidence type="ECO:0000313" key="2">
    <source>
        <dbReference type="EMBL" id="KDQ18184.1"/>
    </source>
</evidence>
<dbReference type="InParanoid" id="A0A067MRG0"/>
<accession>A0A067MRG0</accession>
<dbReference type="PANTHER" id="PTHR44167:SF30">
    <property type="entry name" value="PHOSPHORYLASE KINASE"/>
    <property type="match status" value="1"/>
</dbReference>
<reference evidence="3" key="1">
    <citation type="journal article" date="2014" name="Proc. Natl. Acad. Sci. U.S.A.">
        <title>Extensive sampling of basidiomycete genomes demonstrates inadequacy of the white-rot/brown-rot paradigm for wood decay fungi.</title>
        <authorList>
            <person name="Riley R."/>
            <person name="Salamov A.A."/>
            <person name="Brown D.W."/>
            <person name="Nagy L.G."/>
            <person name="Floudas D."/>
            <person name="Held B.W."/>
            <person name="Levasseur A."/>
            <person name="Lombard V."/>
            <person name="Morin E."/>
            <person name="Otillar R."/>
            <person name="Lindquist E.A."/>
            <person name="Sun H."/>
            <person name="LaButti K.M."/>
            <person name="Schmutz J."/>
            <person name="Jabbour D."/>
            <person name="Luo H."/>
            <person name="Baker S.E."/>
            <person name="Pisabarro A.G."/>
            <person name="Walton J.D."/>
            <person name="Blanchette R.A."/>
            <person name="Henrissat B."/>
            <person name="Martin F."/>
            <person name="Cullen D."/>
            <person name="Hibbett D.S."/>
            <person name="Grigoriev I.V."/>
        </authorList>
    </citation>
    <scope>NUCLEOTIDE SEQUENCE [LARGE SCALE GENOMIC DNA]</scope>
    <source>
        <strain evidence="3">FD-172 SS1</strain>
    </source>
</reference>
<protein>
    <recommendedName>
        <fullName evidence="1">Protein kinase domain-containing protein</fullName>
    </recommendedName>
</protein>
<dbReference type="GO" id="GO:0004674">
    <property type="term" value="F:protein serine/threonine kinase activity"/>
    <property type="evidence" value="ECO:0007669"/>
    <property type="project" value="TreeGrafter"/>
</dbReference>
<dbReference type="PROSITE" id="PS50011">
    <property type="entry name" value="PROTEIN_KINASE_DOM"/>
    <property type="match status" value="1"/>
</dbReference>
<dbReference type="SMART" id="SM00220">
    <property type="entry name" value="S_TKc"/>
    <property type="match status" value="1"/>
</dbReference>
<dbReference type="SUPFAM" id="SSF56112">
    <property type="entry name" value="Protein kinase-like (PK-like)"/>
    <property type="match status" value="1"/>
</dbReference>
<dbReference type="InterPro" id="IPR000719">
    <property type="entry name" value="Prot_kinase_dom"/>
</dbReference>
<organism evidence="2 3">
    <name type="scientific">Botryobasidium botryosum (strain FD-172 SS1)</name>
    <dbReference type="NCBI Taxonomy" id="930990"/>
    <lineage>
        <taxon>Eukaryota</taxon>
        <taxon>Fungi</taxon>
        <taxon>Dikarya</taxon>
        <taxon>Basidiomycota</taxon>
        <taxon>Agaricomycotina</taxon>
        <taxon>Agaricomycetes</taxon>
        <taxon>Cantharellales</taxon>
        <taxon>Botryobasidiaceae</taxon>
        <taxon>Botryobasidium</taxon>
    </lineage>
</organism>
<dbReference type="GO" id="GO:0005634">
    <property type="term" value="C:nucleus"/>
    <property type="evidence" value="ECO:0007669"/>
    <property type="project" value="TreeGrafter"/>
</dbReference>
<dbReference type="Proteomes" id="UP000027195">
    <property type="component" value="Unassembled WGS sequence"/>
</dbReference>
<proteinExistence type="predicted"/>
<dbReference type="Gene3D" id="1.10.510.10">
    <property type="entry name" value="Transferase(Phosphotransferase) domain 1"/>
    <property type="match status" value="1"/>
</dbReference>
<dbReference type="PROSITE" id="PS00108">
    <property type="entry name" value="PROTEIN_KINASE_ST"/>
    <property type="match status" value="1"/>
</dbReference>
<dbReference type="HOGENOM" id="CLU_042818_0_0_1"/>
<dbReference type="Pfam" id="PF00069">
    <property type="entry name" value="Pkinase"/>
    <property type="match status" value="1"/>
</dbReference>
<gene>
    <name evidence="2" type="ORF">BOTBODRAFT_155307</name>
</gene>
<feature type="domain" description="Protein kinase" evidence="1">
    <location>
        <begin position="59"/>
        <end position="402"/>
    </location>
</feature>
<keyword evidence="3" id="KW-1185">Reference proteome</keyword>
<dbReference type="InterPro" id="IPR008271">
    <property type="entry name" value="Ser/Thr_kinase_AS"/>
</dbReference>
<name>A0A067MRG0_BOTB1</name>